<comment type="function">
    <text evidence="1">Removes C-terminal D-alanyl residues from sugar-peptide cell wall precursors.</text>
</comment>
<feature type="signal peptide" evidence="16">
    <location>
        <begin position="1"/>
        <end position="27"/>
    </location>
</feature>
<dbReference type="EMBL" id="CP019434">
    <property type="protein sequence ID" value="APZ44127.1"/>
    <property type="molecule type" value="Genomic_DNA"/>
</dbReference>
<name>A0A1P8UJV4_9GAMM</name>
<dbReference type="PANTHER" id="PTHR21581:SF6">
    <property type="entry name" value="TRAFFICKING PROTEIN PARTICLE COMPLEX SUBUNIT 12"/>
    <property type="match status" value="1"/>
</dbReference>
<dbReference type="GO" id="GO:0071555">
    <property type="term" value="P:cell wall organization"/>
    <property type="evidence" value="ECO:0007669"/>
    <property type="project" value="UniProtKB-KW"/>
</dbReference>
<dbReference type="Pfam" id="PF07943">
    <property type="entry name" value="PBP5_C"/>
    <property type="match status" value="1"/>
</dbReference>
<dbReference type="Gene3D" id="3.40.710.10">
    <property type="entry name" value="DD-peptidase/beta-lactamase superfamily"/>
    <property type="match status" value="1"/>
</dbReference>
<keyword evidence="8" id="KW-0378">Hydrolase</keyword>
<evidence type="ECO:0000256" key="7">
    <source>
        <dbReference type="ARBA" id="ARBA00022729"/>
    </source>
</evidence>
<dbReference type="KEGG" id="afy:BW247_14355"/>
<dbReference type="GO" id="GO:0006508">
    <property type="term" value="P:proteolysis"/>
    <property type="evidence" value="ECO:0007669"/>
    <property type="project" value="UniProtKB-KW"/>
</dbReference>
<evidence type="ECO:0000256" key="9">
    <source>
        <dbReference type="ARBA" id="ARBA00022960"/>
    </source>
</evidence>
<sequence length="390" mass="41288">MSFCFRIGRLRAALGMALLLGATQAVAAPAALPPPVIAPPVLHDARSYVLMDFQTGQVLAQKAPNLQLPPASLTKLMTAYLAYGALADGKLRWSETVPVSKVAWHTGGSSMFIQPALPVTVDQLMHGLIIDSGNDAAVALAQAIAGSRAAFVAQMNTTAAALKLTGTHYSDVDGLPRPDLHTSALDIARLSRALIQRYPQVIDISRIKSYRYAGITQRSWNPALFHHPSVDGLKTGHTRAAGYCMDVTAVRGGRRLIAVVMGTPNWATGVSDSLSLLDYGYRFTRNHTVAKPGQTLGVYRNVGLQPDKVPVELGTALTVTAPRGERPQLHVSIDPGATALAGGIHKGQVLGMATVTLAGKPVAEAPLRAAVAAAPAGFFGTLWNRLRQHL</sequence>
<dbReference type="PANTHER" id="PTHR21581">
    <property type="entry name" value="D-ALANYL-D-ALANINE CARBOXYPEPTIDASE"/>
    <property type="match status" value="1"/>
</dbReference>
<evidence type="ECO:0000256" key="8">
    <source>
        <dbReference type="ARBA" id="ARBA00022801"/>
    </source>
</evidence>
<keyword evidence="5" id="KW-0121">Carboxypeptidase</keyword>
<comment type="similarity">
    <text evidence="3 15">Belongs to the peptidase S11 family.</text>
</comment>
<dbReference type="InterPro" id="IPR037167">
    <property type="entry name" value="Peptidase_S11_C_sf"/>
</dbReference>
<gene>
    <name evidence="18" type="ORF">BW247_14355</name>
</gene>
<evidence type="ECO:0000256" key="1">
    <source>
        <dbReference type="ARBA" id="ARBA00003217"/>
    </source>
</evidence>
<keyword evidence="6" id="KW-0645">Protease</keyword>
<feature type="active site" evidence="13">
    <location>
        <position position="132"/>
    </location>
</feature>
<evidence type="ECO:0000256" key="4">
    <source>
        <dbReference type="ARBA" id="ARBA00012448"/>
    </source>
</evidence>
<dbReference type="STRING" id="1765967.BW247_14355"/>
<evidence type="ECO:0000256" key="6">
    <source>
        <dbReference type="ARBA" id="ARBA00022670"/>
    </source>
</evidence>
<dbReference type="InterPro" id="IPR001967">
    <property type="entry name" value="Peptidase_S11_N"/>
</dbReference>
<feature type="domain" description="Peptidase S11 D-Ala-D-Ala carboxypeptidase A C-terminal" evidence="17">
    <location>
        <begin position="284"/>
        <end position="375"/>
    </location>
</feature>
<dbReference type="AlphaFoldDB" id="A0A1P8UJV4"/>
<evidence type="ECO:0000313" key="19">
    <source>
        <dbReference type="Proteomes" id="UP000243807"/>
    </source>
</evidence>
<reference evidence="18 19" key="1">
    <citation type="submission" date="2017-01" db="EMBL/GenBank/DDBJ databases">
        <title>Draft sequence of Acidihalobacter ferrooxidans strain DSM 14175 (strain V8).</title>
        <authorList>
            <person name="Khaleque H.N."/>
            <person name="Ramsay J.P."/>
            <person name="Murphy R.J.T."/>
            <person name="Kaksonen A.H."/>
            <person name="Boxall N.J."/>
            <person name="Watkin E.L.J."/>
        </authorList>
    </citation>
    <scope>NUCLEOTIDE SEQUENCE [LARGE SCALE GENOMIC DNA]</scope>
    <source>
        <strain evidence="18 19">V8</strain>
    </source>
</reference>
<dbReference type="GO" id="GO:0009252">
    <property type="term" value="P:peptidoglycan biosynthetic process"/>
    <property type="evidence" value="ECO:0007669"/>
    <property type="project" value="UniProtKB-UniPathway"/>
</dbReference>
<dbReference type="InterPro" id="IPR012907">
    <property type="entry name" value="Peptidase_S11_C"/>
</dbReference>
<dbReference type="SMART" id="SM00936">
    <property type="entry name" value="PBP5_C"/>
    <property type="match status" value="1"/>
</dbReference>
<feature type="chain" id="PRO_5013315372" description="serine-type D-Ala-D-Ala carboxypeptidase" evidence="16">
    <location>
        <begin position="28"/>
        <end position="390"/>
    </location>
</feature>
<keyword evidence="9" id="KW-0133">Cell shape</keyword>
<evidence type="ECO:0000313" key="18">
    <source>
        <dbReference type="EMBL" id="APZ44127.1"/>
    </source>
</evidence>
<dbReference type="RefSeq" id="WP_076837750.1">
    <property type="nucleotide sequence ID" value="NZ_CP019434.1"/>
</dbReference>
<evidence type="ECO:0000256" key="15">
    <source>
        <dbReference type="RuleBase" id="RU004016"/>
    </source>
</evidence>
<dbReference type="InterPro" id="IPR012338">
    <property type="entry name" value="Beta-lactam/transpept-like"/>
</dbReference>
<accession>A0A1P8UJV4</accession>
<evidence type="ECO:0000259" key="17">
    <source>
        <dbReference type="SMART" id="SM00936"/>
    </source>
</evidence>
<dbReference type="PRINTS" id="PR00725">
    <property type="entry name" value="DADACBPTASE1"/>
</dbReference>
<evidence type="ECO:0000256" key="5">
    <source>
        <dbReference type="ARBA" id="ARBA00022645"/>
    </source>
</evidence>
<dbReference type="InterPro" id="IPR018044">
    <property type="entry name" value="Peptidase_S11"/>
</dbReference>
<keyword evidence="19" id="KW-1185">Reference proteome</keyword>
<evidence type="ECO:0000256" key="16">
    <source>
        <dbReference type="SAM" id="SignalP"/>
    </source>
</evidence>
<protein>
    <recommendedName>
        <fullName evidence="4">serine-type D-Ala-D-Ala carboxypeptidase</fullName>
        <ecNumber evidence="4">3.4.16.4</ecNumber>
    </recommendedName>
</protein>
<dbReference type="GO" id="GO:0008360">
    <property type="term" value="P:regulation of cell shape"/>
    <property type="evidence" value="ECO:0007669"/>
    <property type="project" value="UniProtKB-KW"/>
</dbReference>
<evidence type="ECO:0000256" key="14">
    <source>
        <dbReference type="PIRSR" id="PIRSR618044-2"/>
    </source>
</evidence>
<proteinExistence type="inferred from homology"/>
<dbReference type="Gene3D" id="2.60.410.10">
    <property type="entry name" value="D-Ala-D-Ala carboxypeptidase, C-terminal domain"/>
    <property type="match status" value="1"/>
</dbReference>
<feature type="active site" description="Acyl-ester intermediate" evidence="13">
    <location>
        <position position="72"/>
    </location>
</feature>
<dbReference type="GO" id="GO:0009002">
    <property type="term" value="F:serine-type D-Ala-D-Ala carboxypeptidase activity"/>
    <property type="evidence" value="ECO:0007669"/>
    <property type="project" value="UniProtKB-EC"/>
</dbReference>
<dbReference type="UniPathway" id="UPA00219"/>
<dbReference type="Pfam" id="PF00768">
    <property type="entry name" value="Peptidase_S11"/>
    <property type="match status" value="1"/>
</dbReference>
<keyword evidence="11" id="KW-0961">Cell wall biogenesis/degradation</keyword>
<feature type="active site" description="Proton acceptor" evidence="13">
    <location>
        <position position="75"/>
    </location>
</feature>
<evidence type="ECO:0000256" key="11">
    <source>
        <dbReference type="ARBA" id="ARBA00023316"/>
    </source>
</evidence>
<evidence type="ECO:0000256" key="3">
    <source>
        <dbReference type="ARBA" id="ARBA00007164"/>
    </source>
</evidence>
<organism evidence="18 19">
    <name type="scientific">Acidihalobacter ferrooxydans</name>
    <dbReference type="NCBI Taxonomy" id="1765967"/>
    <lineage>
        <taxon>Bacteria</taxon>
        <taxon>Pseudomonadati</taxon>
        <taxon>Pseudomonadota</taxon>
        <taxon>Gammaproteobacteria</taxon>
        <taxon>Chromatiales</taxon>
        <taxon>Ectothiorhodospiraceae</taxon>
        <taxon>Acidihalobacter</taxon>
    </lineage>
</organism>
<keyword evidence="10" id="KW-0573">Peptidoglycan synthesis</keyword>
<feature type="binding site" evidence="14">
    <location>
        <position position="234"/>
    </location>
    <ligand>
        <name>substrate</name>
    </ligand>
</feature>
<evidence type="ECO:0000256" key="2">
    <source>
        <dbReference type="ARBA" id="ARBA00004752"/>
    </source>
</evidence>
<evidence type="ECO:0000256" key="12">
    <source>
        <dbReference type="ARBA" id="ARBA00034000"/>
    </source>
</evidence>
<evidence type="ECO:0000256" key="13">
    <source>
        <dbReference type="PIRSR" id="PIRSR618044-1"/>
    </source>
</evidence>
<dbReference type="EC" id="3.4.16.4" evidence="4"/>
<comment type="pathway">
    <text evidence="2">Cell wall biogenesis; peptidoglycan biosynthesis.</text>
</comment>
<dbReference type="SUPFAM" id="SSF69189">
    <property type="entry name" value="Penicillin-binding protein associated domain"/>
    <property type="match status" value="1"/>
</dbReference>
<keyword evidence="7 16" id="KW-0732">Signal</keyword>
<dbReference type="Proteomes" id="UP000243807">
    <property type="component" value="Chromosome"/>
</dbReference>
<comment type="catalytic activity">
    <reaction evidence="12">
        <text>Preferential cleavage: (Ac)2-L-Lys-D-Ala-|-D-Ala. Also transpeptidation of peptidyl-alanyl moieties that are N-acyl substituents of D-alanine.</text>
        <dbReference type="EC" id="3.4.16.4"/>
    </reaction>
</comment>
<evidence type="ECO:0000256" key="10">
    <source>
        <dbReference type="ARBA" id="ARBA00022984"/>
    </source>
</evidence>
<dbReference type="InterPro" id="IPR015956">
    <property type="entry name" value="Peniciliin-bd_prot_C_sf"/>
</dbReference>
<dbReference type="SUPFAM" id="SSF56601">
    <property type="entry name" value="beta-lactamase/transpeptidase-like"/>
    <property type="match status" value="1"/>
</dbReference>